<gene>
    <name evidence="1" type="ORF">AZI87_17025</name>
</gene>
<reference evidence="1 2" key="1">
    <citation type="submission" date="2016-03" db="EMBL/GenBank/DDBJ databases">
        <authorList>
            <person name="Ploux O."/>
        </authorList>
    </citation>
    <scope>NUCLEOTIDE SEQUENCE [LARGE SCALE GENOMIC DNA]</scope>
    <source>
        <strain evidence="1 2">EC13</strain>
    </source>
</reference>
<dbReference type="AlphaFoldDB" id="A0A162G0L7"/>
<dbReference type="RefSeq" id="WP_063209480.1">
    <property type="nucleotide sequence ID" value="NZ_LUKD01000008.1"/>
</dbReference>
<comment type="caution">
    <text evidence="1">The sequence shown here is derived from an EMBL/GenBank/DDBJ whole genome shotgun (WGS) entry which is preliminary data.</text>
</comment>
<proteinExistence type="predicted"/>
<dbReference type="Proteomes" id="UP000075799">
    <property type="component" value="Unassembled WGS sequence"/>
</dbReference>
<evidence type="ECO:0000313" key="1">
    <source>
        <dbReference type="EMBL" id="KYG62963.1"/>
    </source>
</evidence>
<accession>A0A162G0L7</accession>
<organism evidence="1 2">
    <name type="scientific">Bdellovibrio bacteriovorus</name>
    <dbReference type="NCBI Taxonomy" id="959"/>
    <lineage>
        <taxon>Bacteria</taxon>
        <taxon>Pseudomonadati</taxon>
        <taxon>Bdellovibrionota</taxon>
        <taxon>Bdellovibrionia</taxon>
        <taxon>Bdellovibrionales</taxon>
        <taxon>Pseudobdellovibrionaceae</taxon>
        <taxon>Bdellovibrio</taxon>
    </lineage>
</organism>
<protein>
    <submittedName>
        <fullName evidence="1">Uncharacterized protein</fullName>
    </submittedName>
</protein>
<evidence type="ECO:0000313" key="2">
    <source>
        <dbReference type="Proteomes" id="UP000075799"/>
    </source>
</evidence>
<name>A0A162G0L7_BDEBC</name>
<sequence>MNLCKIKIASVGTICTSFLVLGFQNCSGTQFTAAETEALNLKRVSSTEMNSSEPTSSSAKIDLVTPRIVLSDQYDGEAKPSFSPKKIVYGTVYGLSDKNVHVCMGSYYGCEYWPGYRQAMSTVAHYSKPVEQLPNWRYQVSDRTWRFTLDYSEVGDVLDKVVVHEMVPDSETDFVFFNGPSAGVRLRLEAMISVRSELHDAGIYFNAWGRDTVSSITQDSYGSKIFTRNSGLSSLNQTFSHIAGLGPNVGVCHEKVGSGRCSSVNNYMPAQNLGRYSTVRGLWQINNSGLKLDSLGAVGGKYAMYARDASTGTTVSSEFYLNPPSIRCYYASTTPVLGPCSDPETSQNQCTQSNVGQTLQGTGSCKAKYTCACTSS</sequence>
<dbReference type="EMBL" id="LUKD01000008">
    <property type="protein sequence ID" value="KYG62963.1"/>
    <property type="molecule type" value="Genomic_DNA"/>
</dbReference>